<reference evidence="1" key="2">
    <citation type="submission" date="2022-06" db="UniProtKB">
        <authorList>
            <consortium name="EnsemblMetazoa"/>
        </authorList>
    </citation>
    <scope>IDENTIFICATION</scope>
    <source>
        <strain evidence="1">p50T (Dazao)</strain>
    </source>
</reference>
<dbReference type="PANTHER" id="PTHR46060">
    <property type="entry name" value="MARINER MOS1 TRANSPOSASE-LIKE PROTEIN"/>
    <property type="match status" value="1"/>
</dbReference>
<evidence type="ECO:0000313" key="2">
    <source>
        <dbReference type="Proteomes" id="UP000005204"/>
    </source>
</evidence>
<dbReference type="GeneID" id="119628745"/>
<dbReference type="EnsemblMetazoa" id="XM_038012187.1">
    <property type="protein sequence ID" value="XP_037868115.1"/>
    <property type="gene ID" value="LOC119628745"/>
</dbReference>
<sequence length="154" mass="17802">MDKIEQRAVIKFLHMEDMKGKDIYDELKNVLGECASSSATVKIWVAEFKRGRTCAQDKVRPGRPKSVTTPEMVVKVHDIVLADRRLKLSEIADTAGISKERVHHILSEELNMKKLSARWVPRWVHTIKKGFGCKTQKNVWTVFRVIRPIFYVNL</sequence>
<evidence type="ECO:0008006" key="3">
    <source>
        <dbReference type="Google" id="ProtNLM"/>
    </source>
</evidence>
<proteinExistence type="predicted"/>
<dbReference type="InterPro" id="IPR052709">
    <property type="entry name" value="Transposase-MT_Hybrid"/>
</dbReference>
<dbReference type="RefSeq" id="XP_037868115.1">
    <property type="nucleotide sequence ID" value="XM_038012187.1"/>
</dbReference>
<reference evidence="2" key="1">
    <citation type="journal article" date="2008" name="Insect Biochem. Mol. Biol.">
        <title>The genome of a lepidopteran model insect, the silkworm Bombyx mori.</title>
        <authorList>
            <consortium name="International Silkworm Genome Consortium"/>
        </authorList>
    </citation>
    <scope>NUCLEOTIDE SEQUENCE [LARGE SCALE GENOMIC DNA]</scope>
    <source>
        <strain evidence="2">p50T</strain>
    </source>
</reference>
<accession>A0A8R2QY24</accession>
<keyword evidence="2" id="KW-1185">Reference proteome</keyword>
<protein>
    <recommendedName>
        <fullName evidence="3">Mos1 transposase HTH domain-containing protein</fullName>
    </recommendedName>
</protein>
<dbReference type="AlphaFoldDB" id="A0A8R2QY24"/>
<organism evidence="1 2">
    <name type="scientific">Bombyx mori</name>
    <name type="common">Silk moth</name>
    <dbReference type="NCBI Taxonomy" id="7091"/>
    <lineage>
        <taxon>Eukaryota</taxon>
        <taxon>Metazoa</taxon>
        <taxon>Ecdysozoa</taxon>
        <taxon>Arthropoda</taxon>
        <taxon>Hexapoda</taxon>
        <taxon>Insecta</taxon>
        <taxon>Pterygota</taxon>
        <taxon>Neoptera</taxon>
        <taxon>Endopterygota</taxon>
        <taxon>Lepidoptera</taxon>
        <taxon>Glossata</taxon>
        <taxon>Ditrysia</taxon>
        <taxon>Bombycoidea</taxon>
        <taxon>Bombycidae</taxon>
        <taxon>Bombycinae</taxon>
        <taxon>Bombyx</taxon>
    </lineage>
</organism>
<dbReference type="KEGG" id="bmor:119628745"/>
<evidence type="ECO:0000313" key="1">
    <source>
        <dbReference type="EnsemblMetazoa" id="XP_037868115.1"/>
    </source>
</evidence>
<dbReference type="PANTHER" id="PTHR46060:SF1">
    <property type="entry name" value="MARINER MOS1 TRANSPOSASE-LIKE PROTEIN"/>
    <property type="match status" value="1"/>
</dbReference>
<name>A0A8R2QY24_BOMMO</name>
<dbReference type="Proteomes" id="UP000005204">
    <property type="component" value="Unassembled WGS sequence"/>
</dbReference>